<dbReference type="SUPFAM" id="SSF74853">
    <property type="entry name" value="Lamin A/C globular tail domain"/>
    <property type="match status" value="1"/>
</dbReference>
<evidence type="ECO:0000256" key="2">
    <source>
        <dbReference type="SAM" id="SignalP"/>
    </source>
</evidence>
<dbReference type="RefSeq" id="WP_255132266.1">
    <property type="nucleotide sequence ID" value="NZ_JANDBC010000001.1"/>
</dbReference>
<keyword evidence="2" id="KW-0732">Signal</keyword>
<dbReference type="InterPro" id="IPR036415">
    <property type="entry name" value="Lamin_tail_dom_sf"/>
</dbReference>
<reference evidence="4" key="1">
    <citation type="submission" date="2022-06" db="EMBL/GenBank/DDBJ databases">
        <title>Gracilimonas sp. CAU 1638 isolated from sea sediment.</title>
        <authorList>
            <person name="Kim W."/>
        </authorList>
    </citation>
    <scope>NUCLEOTIDE SEQUENCE</scope>
    <source>
        <strain evidence="4">CAU 1638</strain>
    </source>
</reference>
<comment type="caution">
    <text evidence="4">The sequence shown here is derived from an EMBL/GenBank/DDBJ whole genome shotgun (WGS) entry which is preliminary data.</text>
</comment>
<feature type="chain" id="PRO_5040910751" evidence="2">
    <location>
        <begin position="24"/>
        <end position="966"/>
    </location>
</feature>
<feature type="compositionally biased region" description="Acidic residues" evidence="1">
    <location>
        <begin position="459"/>
        <end position="471"/>
    </location>
</feature>
<gene>
    <name evidence="4" type="ORF">NM125_01810</name>
</gene>
<dbReference type="NCBIfam" id="TIGR04183">
    <property type="entry name" value="Por_Secre_tail"/>
    <property type="match status" value="1"/>
</dbReference>
<evidence type="ECO:0000259" key="3">
    <source>
        <dbReference type="PROSITE" id="PS51841"/>
    </source>
</evidence>
<keyword evidence="5" id="KW-1185">Reference proteome</keyword>
<dbReference type="InterPro" id="IPR026444">
    <property type="entry name" value="Secre_tail"/>
</dbReference>
<dbReference type="Pfam" id="PF00932">
    <property type="entry name" value="LTD"/>
    <property type="match status" value="1"/>
</dbReference>
<feature type="signal peptide" evidence="2">
    <location>
        <begin position="1"/>
        <end position="23"/>
    </location>
</feature>
<feature type="region of interest" description="Disordered" evidence="1">
    <location>
        <begin position="447"/>
        <end position="480"/>
    </location>
</feature>
<evidence type="ECO:0000313" key="5">
    <source>
        <dbReference type="Proteomes" id="UP001139125"/>
    </source>
</evidence>
<dbReference type="PROSITE" id="PS51841">
    <property type="entry name" value="LTD"/>
    <property type="match status" value="1"/>
</dbReference>
<sequence length="966" mass="102956">MKKTTTLLFTLSLLLIFSSGVLGQTLYSEDFTGQNGKGATGTSIGTTFDTTGVDWVIDVGATLETDGTTNSFEVDSEAFIGDDVDGNGDAGDGIDYAYWYSPVIDVSSVDGVDLSIDLDKRGNGANSSGESLNIYYSNNPSSGSPTYTLIKEYDQNSMGSLPETLNELNIDVSSTSEFRLRIGMDANGAGDGFSFDDITVVENTLKSEPANHATSFSVSGSINSADLSWTDATGSPLPDAYLIKVSNVSFGAISSPSDASSVSDDLDISDGSGALNVAFGEESASFTGLDETTTYYFKIYPYTNSGSDIDYKTDGTVPEDDATTLETPDIVINEILADPDGDANGDGTTDTGEDEFLEFVNTGTTELDISDWTVEDANGTTHTFTNPTVLKPLQAVVIFGGGTPTGDFGGALTQTAGGLSLNNGGDDVILKNDSGIEIINYTYSGATDQSETRSPDLTGDFEDHETADTDDASSFSPGTRIDGTYFQPSVEITGNAGWRLLSLPIEDGTVADISDNTAVQGISGGDNAGADPNLFINTASDGTGQNGYTTPTNVTTPWGDGLGFIIFFYDNSSNGSSELPIILDAFGTEPSGDVDVTISDTWTLVGNPFTSNFELDQLTGNDSGEGVNDGLVSPASFWDDGIATDESGSWITENFGSSNGEVISTWSGFFIQRNSGSTTQLTFPGAGKTSDVATASYFSKEKTKEFREIELLLEAPDNQVDRSLKLYFSNQSIEGRDGFDGGKLIPLNGSPFISFINDFGKGSELFVQDARPLNPETEQKYELALGDEGVRGTYTLSWPEMTNIPDDWSFTLTDFETGNTMNMIPGSSYEFNVEAVQKVRTVSVLNLAAMEASAEEVNSRFSITLKTSTTTSTEKADEPQTFALKQNYPNPFNPNTTIEYSVSKSATVTLTVYNVMGQQVATLVNETKPVGTYRVSWNAADMASGIYHYRLQAGNQVMIHQMTLIK</sequence>
<protein>
    <submittedName>
        <fullName evidence="4">Lamin tail domain-containing protein</fullName>
    </submittedName>
</protein>
<name>A0A9X2L0X8_9BACT</name>
<organism evidence="4 5">
    <name type="scientific">Gracilimonas sediminicola</name>
    <dbReference type="NCBI Taxonomy" id="2952158"/>
    <lineage>
        <taxon>Bacteria</taxon>
        <taxon>Pseudomonadati</taxon>
        <taxon>Balneolota</taxon>
        <taxon>Balneolia</taxon>
        <taxon>Balneolales</taxon>
        <taxon>Balneolaceae</taxon>
        <taxon>Gracilimonas</taxon>
    </lineage>
</organism>
<dbReference type="EMBL" id="JANDBC010000001">
    <property type="protein sequence ID" value="MCP9290311.1"/>
    <property type="molecule type" value="Genomic_DNA"/>
</dbReference>
<proteinExistence type="predicted"/>
<accession>A0A9X2L0X8</accession>
<dbReference type="Pfam" id="PF18962">
    <property type="entry name" value="Por_Secre_tail"/>
    <property type="match status" value="1"/>
</dbReference>
<dbReference type="Proteomes" id="UP001139125">
    <property type="component" value="Unassembled WGS sequence"/>
</dbReference>
<dbReference type="AlphaFoldDB" id="A0A9X2L0X8"/>
<dbReference type="Gene3D" id="2.60.40.4070">
    <property type="match status" value="1"/>
</dbReference>
<evidence type="ECO:0000313" key="4">
    <source>
        <dbReference type="EMBL" id="MCP9290311.1"/>
    </source>
</evidence>
<dbReference type="Gene3D" id="2.60.40.1260">
    <property type="entry name" value="Lamin Tail domain"/>
    <property type="match status" value="1"/>
</dbReference>
<evidence type="ECO:0000256" key="1">
    <source>
        <dbReference type="SAM" id="MobiDB-lite"/>
    </source>
</evidence>
<dbReference type="InterPro" id="IPR001322">
    <property type="entry name" value="Lamin_tail_dom"/>
</dbReference>
<feature type="domain" description="LTD" evidence="3">
    <location>
        <begin position="322"/>
        <end position="445"/>
    </location>
</feature>